<protein>
    <recommendedName>
        <fullName evidence="4">DUF4381 domain-containing protein</fullName>
    </recommendedName>
</protein>
<dbReference type="HOGENOM" id="CLU_113195_0_2_6"/>
<dbReference type="STRING" id="1045855.DSC_05000"/>
<dbReference type="Proteomes" id="UP000005870">
    <property type="component" value="Chromosome"/>
</dbReference>
<dbReference type="EMBL" id="CP003093">
    <property type="protein sequence ID" value="AER55653.1"/>
    <property type="molecule type" value="Genomic_DNA"/>
</dbReference>
<evidence type="ECO:0000256" key="1">
    <source>
        <dbReference type="SAM" id="Phobius"/>
    </source>
</evidence>
<dbReference type="eggNOG" id="ENOG50331W9">
    <property type="taxonomic scope" value="Bacteria"/>
</dbReference>
<evidence type="ECO:0000313" key="3">
    <source>
        <dbReference type="Proteomes" id="UP000005870"/>
    </source>
</evidence>
<reference evidence="2 3" key="1">
    <citation type="journal article" date="2012" name="J. Bacteriol.">
        <title>Complete Genome Sequence of the BTEX-Degrading Bacterium Pseudoxanthomonas spadix BD-a59.</title>
        <authorList>
            <person name="Lee S.H."/>
            <person name="Jin H.M."/>
            <person name="Lee H.J."/>
            <person name="Kim J.M."/>
            <person name="Jeon C.O."/>
        </authorList>
    </citation>
    <scope>NUCLEOTIDE SEQUENCE [LARGE SCALE GENOMIC DNA]</scope>
    <source>
        <strain evidence="2 3">BD-a59</strain>
    </source>
</reference>
<dbReference type="Pfam" id="PF14316">
    <property type="entry name" value="DUF4381"/>
    <property type="match status" value="1"/>
</dbReference>
<gene>
    <name evidence="2" type="ordered locus">DSC_05000</name>
</gene>
<evidence type="ECO:0000313" key="2">
    <source>
        <dbReference type="EMBL" id="AER55653.1"/>
    </source>
</evidence>
<sequence length="154" mass="17316">MIAAAPQPLVLRDVHVPPAPGWWPPAPGWWLALLVIALAVGVPLLLQQRRRARRRRWAALFDRDCDAASAPPVQVAAASELLRRAARNVDRHADRLQGQAWLTFLDGTNGQPFSAGPGRLLEDGGYRRRVDPRQLEQLRELARARFVQLMEGRR</sequence>
<proteinExistence type="predicted"/>
<evidence type="ECO:0008006" key="4">
    <source>
        <dbReference type="Google" id="ProtNLM"/>
    </source>
</evidence>
<keyword evidence="1" id="KW-0472">Membrane</keyword>
<dbReference type="InterPro" id="IPR025489">
    <property type="entry name" value="DUF4381"/>
</dbReference>
<keyword evidence="3" id="KW-1185">Reference proteome</keyword>
<dbReference type="RefSeq" id="WP_014159830.1">
    <property type="nucleotide sequence ID" value="NC_016147.2"/>
</dbReference>
<name>G7UPW3_PSEUP</name>
<keyword evidence="1" id="KW-0812">Transmembrane</keyword>
<dbReference type="OrthoDB" id="283083at2"/>
<dbReference type="AlphaFoldDB" id="G7UPW3"/>
<accession>G7UPW3</accession>
<keyword evidence="1" id="KW-1133">Transmembrane helix</keyword>
<feature type="transmembrane region" description="Helical" evidence="1">
    <location>
        <begin position="28"/>
        <end position="46"/>
    </location>
</feature>
<dbReference type="KEGG" id="psd:DSC_05000"/>
<organism evidence="2 3">
    <name type="scientific">Pseudoxanthomonas spadix (strain BD-a59)</name>
    <dbReference type="NCBI Taxonomy" id="1045855"/>
    <lineage>
        <taxon>Bacteria</taxon>
        <taxon>Pseudomonadati</taxon>
        <taxon>Pseudomonadota</taxon>
        <taxon>Gammaproteobacteria</taxon>
        <taxon>Lysobacterales</taxon>
        <taxon>Lysobacteraceae</taxon>
        <taxon>Pseudoxanthomonas</taxon>
    </lineage>
</organism>